<evidence type="ECO:0000313" key="1">
    <source>
        <dbReference type="EMBL" id="QOS69756.1"/>
    </source>
</evidence>
<dbReference type="RefSeq" id="WP_160941649.1">
    <property type="nucleotide sequence ID" value="NZ_CP063310.1"/>
</dbReference>
<dbReference type="EMBL" id="CP063310">
    <property type="protein sequence ID" value="QOS69756.1"/>
    <property type="molecule type" value="Genomic_DNA"/>
</dbReference>
<dbReference type="KEGG" id="egd:GS424_007950"/>
<reference evidence="1 2" key="1">
    <citation type="submission" date="2020-10" db="EMBL/GenBank/DDBJ databases">
        <title>Eggerthella sp. nov., isolated from human feces.</title>
        <authorList>
            <person name="Yajun G."/>
        </authorList>
    </citation>
    <scope>NUCLEOTIDE SEQUENCE [LARGE SCALE GENOMIC DNA]</scope>
    <source>
        <strain evidence="1 2">HF-1101</strain>
    </source>
</reference>
<evidence type="ECO:0000313" key="2">
    <source>
        <dbReference type="Proteomes" id="UP000478463"/>
    </source>
</evidence>
<gene>
    <name evidence="1" type="ORF">GS424_007950</name>
</gene>
<name>A0A6L7IQA3_9ACTN</name>
<protein>
    <submittedName>
        <fullName evidence="1">Uncharacterized protein</fullName>
    </submittedName>
</protein>
<dbReference type="Proteomes" id="UP000478463">
    <property type="component" value="Chromosome"/>
</dbReference>
<dbReference type="AlphaFoldDB" id="A0A6L7IQA3"/>
<proteinExistence type="predicted"/>
<sequence length="258" mass="26504">MRFLSLARAHFRMAARQRALWVVSLALALLSLGVTVNDGLPFETGDVADLVFLAQVLAMLPPVVYAAAFTDLAAEPERLGVSEVEASAPVRPVVLSAARVAGALSVMALPSAAVLLVCAGGQMLHGNAWALPQAIVLLAGVVLPAAALAAALSALAGALLPRALARIAAVVAWFAALFAFSFRGVPVDGGVNGVQFHVVADPICQAFFGSSPFLDYQGPAVAATPVEAVALLALKLAVAVALLAVAGAIARRRTYRRR</sequence>
<organism evidence="1 2">
    <name type="scientific">Eggerthella guodeyinii</name>
    <dbReference type="NCBI Taxonomy" id="2690837"/>
    <lineage>
        <taxon>Bacteria</taxon>
        <taxon>Bacillati</taxon>
        <taxon>Actinomycetota</taxon>
        <taxon>Coriobacteriia</taxon>
        <taxon>Eggerthellales</taxon>
        <taxon>Eggerthellaceae</taxon>
        <taxon>Eggerthella</taxon>
    </lineage>
</organism>
<accession>A0A6L7IQA3</accession>